<dbReference type="Gene3D" id="3.10.180.10">
    <property type="entry name" value="2,3-Dihydroxybiphenyl 1,2-Dioxygenase, domain 1"/>
    <property type="match status" value="1"/>
</dbReference>
<gene>
    <name evidence="2" type="ORF">HNR15_002202</name>
</gene>
<comment type="caution">
    <text evidence="2">The sequence shown here is derived from an EMBL/GenBank/DDBJ whole genome shotgun (WGS) entry which is preliminary data.</text>
</comment>
<evidence type="ECO:0000313" key="3">
    <source>
        <dbReference type="Proteomes" id="UP000571817"/>
    </source>
</evidence>
<evidence type="ECO:0000313" key="2">
    <source>
        <dbReference type="EMBL" id="NYJ75239.1"/>
    </source>
</evidence>
<keyword evidence="3" id="KW-1185">Reference proteome</keyword>
<protein>
    <submittedName>
        <fullName evidence="2">PhnB protein</fullName>
    </submittedName>
</protein>
<dbReference type="InterPro" id="IPR028973">
    <property type="entry name" value="PhnB-like"/>
</dbReference>
<dbReference type="InterPro" id="IPR029068">
    <property type="entry name" value="Glyas_Bleomycin-R_OHBP_Dase"/>
</dbReference>
<dbReference type="EMBL" id="JACCFW010000001">
    <property type="protein sequence ID" value="NYJ75239.1"/>
    <property type="molecule type" value="Genomic_DNA"/>
</dbReference>
<evidence type="ECO:0000259" key="1">
    <source>
        <dbReference type="Pfam" id="PF06983"/>
    </source>
</evidence>
<reference evidence="2 3" key="1">
    <citation type="submission" date="2020-07" db="EMBL/GenBank/DDBJ databases">
        <title>Sequencing the genomes of 1000 actinobacteria strains.</title>
        <authorList>
            <person name="Klenk H.-P."/>
        </authorList>
    </citation>
    <scope>NUCLEOTIDE SEQUENCE [LARGE SCALE GENOMIC DNA]</scope>
    <source>
        <strain evidence="2 3">DSM 29531</strain>
    </source>
</reference>
<dbReference type="CDD" id="cd06588">
    <property type="entry name" value="PhnB_like"/>
    <property type="match status" value="1"/>
</dbReference>
<feature type="domain" description="PhnB-like" evidence="1">
    <location>
        <begin position="6"/>
        <end position="133"/>
    </location>
</feature>
<dbReference type="Pfam" id="PF06983">
    <property type="entry name" value="3-dmu-9_3-mt"/>
    <property type="match status" value="1"/>
</dbReference>
<dbReference type="SUPFAM" id="SSF54593">
    <property type="entry name" value="Glyoxalase/Bleomycin resistance protein/Dihydroxybiphenyl dioxygenase"/>
    <property type="match status" value="1"/>
</dbReference>
<dbReference type="PANTHER" id="PTHR33990:SF1">
    <property type="entry name" value="PROTEIN YJDN"/>
    <property type="match status" value="1"/>
</dbReference>
<dbReference type="RefSeq" id="WP_179481743.1">
    <property type="nucleotide sequence ID" value="NZ_JACCFW010000001.1"/>
</dbReference>
<dbReference type="AlphaFoldDB" id="A0A853DH17"/>
<dbReference type="Proteomes" id="UP000571817">
    <property type="component" value="Unassembled WGS sequence"/>
</dbReference>
<sequence length="142" mass="15476">MAISLNPYLNFKGRAREAMTFYASVLGGTPDLVTFAQFKMPVPAGEEENIMHGYLRTEKGLELMGADVPSTMQMNPVGGMTISLSGEADDDDELTAYWKGLSEGAKIDMPLEKAPWGAKFGQLTDKFGVPWLVNIQLEQPGS</sequence>
<dbReference type="PANTHER" id="PTHR33990">
    <property type="entry name" value="PROTEIN YJDN-RELATED"/>
    <property type="match status" value="1"/>
</dbReference>
<name>A0A853DH17_9MICO</name>
<proteinExistence type="predicted"/>
<accession>A0A853DH17</accession>
<organism evidence="2 3">
    <name type="scientific">Allobranchiibius huperziae</name>
    <dbReference type="NCBI Taxonomy" id="1874116"/>
    <lineage>
        <taxon>Bacteria</taxon>
        <taxon>Bacillati</taxon>
        <taxon>Actinomycetota</taxon>
        <taxon>Actinomycetes</taxon>
        <taxon>Micrococcales</taxon>
        <taxon>Dermacoccaceae</taxon>
        <taxon>Allobranchiibius</taxon>
    </lineage>
</organism>